<organism evidence="2 3">
    <name type="scientific">Amphritea opalescens</name>
    <dbReference type="NCBI Taxonomy" id="2490544"/>
    <lineage>
        <taxon>Bacteria</taxon>
        <taxon>Pseudomonadati</taxon>
        <taxon>Pseudomonadota</taxon>
        <taxon>Gammaproteobacteria</taxon>
        <taxon>Oceanospirillales</taxon>
        <taxon>Oceanospirillaceae</taxon>
        <taxon>Amphritea</taxon>
    </lineage>
</organism>
<dbReference type="RefSeq" id="WP_126156961.1">
    <property type="nucleotide sequence ID" value="NZ_RQXW01000001.1"/>
</dbReference>
<sequence>MKMIKRSSIVVLLGWSASVYSALAPSAVNLRDLDTMVDFVREHPSVAMTLESIDLLSLSVFYDHHCEAKFVRNEPSLLSLAQPGPQPNIKFTMSTCPLNEMDK</sequence>
<dbReference type="OrthoDB" id="7068080at2"/>
<evidence type="ECO:0000313" key="3">
    <source>
        <dbReference type="Proteomes" id="UP000283087"/>
    </source>
</evidence>
<evidence type="ECO:0000313" key="2">
    <source>
        <dbReference type="EMBL" id="RTE67751.1"/>
    </source>
</evidence>
<gene>
    <name evidence="2" type="ORF">EH243_02030</name>
</gene>
<dbReference type="EMBL" id="RQXW01000001">
    <property type="protein sequence ID" value="RTE67751.1"/>
    <property type="molecule type" value="Genomic_DNA"/>
</dbReference>
<name>A0A430KW72_9GAMM</name>
<dbReference type="Proteomes" id="UP000283087">
    <property type="component" value="Unassembled WGS sequence"/>
</dbReference>
<accession>A0A430KW72</accession>
<feature type="signal peptide" evidence="1">
    <location>
        <begin position="1"/>
        <end position="21"/>
    </location>
</feature>
<protein>
    <submittedName>
        <fullName evidence="2">Uncharacterized protein</fullName>
    </submittedName>
</protein>
<keyword evidence="3" id="KW-1185">Reference proteome</keyword>
<dbReference type="AlphaFoldDB" id="A0A430KW72"/>
<reference evidence="2 3" key="1">
    <citation type="submission" date="2018-11" db="EMBL/GenBank/DDBJ databases">
        <title>The draft genome sequence of Amphritea opalescens ANRC-JH13T.</title>
        <authorList>
            <person name="Fang Z."/>
            <person name="Zhang Y."/>
            <person name="Han X."/>
        </authorList>
    </citation>
    <scope>NUCLEOTIDE SEQUENCE [LARGE SCALE GENOMIC DNA]</scope>
    <source>
        <strain evidence="2 3">ANRC-JH13</strain>
    </source>
</reference>
<proteinExistence type="predicted"/>
<comment type="caution">
    <text evidence="2">The sequence shown here is derived from an EMBL/GenBank/DDBJ whole genome shotgun (WGS) entry which is preliminary data.</text>
</comment>
<keyword evidence="1" id="KW-0732">Signal</keyword>
<evidence type="ECO:0000256" key="1">
    <source>
        <dbReference type="SAM" id="SignalP"/>
    </source>
</evidence>
<feature type="chain" id="PRO_5019333570" evidence="1">
    <location>
        <begin position="22"/>
        <end position="103"/>
    </location>
</feature>